<dbReference type="SUPFAM" id="SSF51735">
    <property type="entry name" value="NAD(P)-binding Rossmann-fold domains"/>
    <property type="match status" value="1"/>
</dbReference>
<dbReference type="AlphaFoldDB" id="A0A6G1IIR6"/>
<keyword evidence="1" id="KW-0560">Oxidoreductase</keyword>
<organism evidence="4 5">
    <name type="scientific">Lentithecium fluviatile CBS 122367</name>
    <dbReference type="NCBI Taxonomy" id="1168545"/>
    <lineage>
        <taxon>Eukaryota</taxon>
        <taxon>Fungi</taxon>
        <taxon>Dikarya</taxon>
        <taxon>Ascomycota</taxon>
        <taxon>Pezizomycotina</taxon>
        <taxon>Dothideomycetes</taxon>
        <taxon>Pleosporomycetidae</taxon>
        <taxon>Pleosporales</taxon>
        <taxon>Massarineae</taxon>
        <taxon>Lentitheciaceae</taxon>
        <taxon>Lentithecium</taxon>
    </lineage>
</organism>
<evidence type="ECO:0000256" key="2">
    <source>
        <dbReference type="ARBA" id="ARBA00023445"/>
    </source>
</evidence>
<accession>A0A6G1IIR6</accession>
<comment type="similarity">
    <text evidence="2">Belongs to the NAD(P)-dependent epimerase/dehydratase family. Dihydroflavonol-4-reductase subfamily.</text>
</comment>
<dbReference type="Pfam" id="PF01370">
    <property type="entry name" value="Epimerase"/>
    <property type="match status" value="1"/>
</dbReference>
<proteinExistence type="inferred from homology"/>
<dbReference type="InterPro" id="IPR036291">
    <property type="entry name" value="NAD(P)-bd_dom_sf"/>
</dbReference>
<dbReference type="PANTHER" id="PTHR10366:SF564">
    <property type="entry name" value="STEROL-4-ALPHA-CARBOXYLATE 3-DEHYDROGENASE, DECARBOXYLATING"/>
    <property type="match status" value="1"/>
</dbReference>
<name>A0A6G1IIR6_9PLEO</name>
<dbReference type="OrthoDB" id="2735536at2759"/>
<dbReference type="EMBL" id="MU005617">
    <property type="protein sequence ID" value="KAF2677841.1"/>
    <property type="molecule type" value="Genomic_DNA"/>
</dbReference>
<dbReference type="InterPro" id="IPR001509">
    <property type="entry name" value="Epimerase_deHydtase"/>
</dbReference>
<evidence type="ECO:0000313" key="4">
    <source>
        <dbReference type="EMBL" id="KAF2677841.1"/>
    </source>
</evidence>
<reference evidence="4" key="1">
    <citation type="journal article" date="2020" name="Stud. Mycol.">
        <title>101 Dothideomycetes genomes: a test case for predicting lifestyles and emergence of pathogens.</title>
        <authorList>
            <person name="Haridas S."/>
            <person name="Albert R."/>
            <person name="Binder M."/>
            <person name="Bloem J."/>
            <person name="Labutti K."/>
            <person name="Salamov A."/>
            <person name="Andreopoulos B."/>
            <person name="Baker S."/>
            <person name="Barry K."/>
            <person name="Bills G."/>
            <person name="Bluhm B."/>
            <person name="Cannon C."/>
            <person name="Castanera R."/>
            <person name="Culley D."/>
            <person name="Daum C."/>
            <person name="Ezra D."/>
            <person name="Gonzalez J."/>
            <person name="Henrissat B."/>
            <person name="Kuo A."/>
            <person name="Liang C."/>
            <person name="Lipzen A."/>
            <person name="Lutzoni F."/>
            <person name="Magnuson J."/>
            <person name="Mondo S."/>
            <person name="Nolan M."/>
            <person name="Ohm R."/>
            <person name="Pangilinan J."/>
            <person name="Park H.-J."/>
            <person name="Ramirez L."/>
            <person name="Alfaro M."/>
            <person name="Sun H."/>
            <person name="Tritt A."/>
            <person name="Yoshinaga Y."/>
            <person name="Zwiers L.-H."/>
            <person name="Turgeon B."/>
            <person name="Goodwin S."/>
            <person name="Spatafora J."/>
            <person name="Crous P."/>
            <person name="Grigoriev I."/>
        </authorList>
    </citation>
    <scope>NUCLEOTIDE SEQUENCE</scope>
    <source>
        <strain evidence="4">CBS 122367</strain>
    </source>
</reference>
<protein>
    <submittedName>
        <fullName evidence="4">NAD(P)-binding protein</fullName>
    </submittedName>
</protein>
<dbReference type="Proteomes" id="UP000799291">
    <property type="component" value="Unassembled WGS sequence"/>
</dbReference>
<gene>
    <name evidence="4" type="ORF">K458DRAFT_491574</name>
</gene>
<dbReference type="PANTHER" id="PTHR10366">
    <property type="entry name" value="NAD DEPENDENT EPIMERASE/DEHYDRATASE"/>
    <property type="match status" value="1"/>
</dbReference>
<feature type="domain" description="NAD-dependent epimerase/dehydratase" evidence="3">
    <location>
        <begin position="8"/>
        <end position="259"/>
    </location>
</feature>
<keyword evidence="5" id="KW-1185">Reference proteome</keyword>
<evidence type="ECO:0000259" key="3">
    <source>
        <dbReference type="Pfam" id="PF01370"/>
    </source>
</evidence>
<evidence type="ECO:0000256" key="1">
    <source>
        <dbReference type="ARBA" id="ARBA00023002"/>
    </source>
</evidence>
<dbReference type="GO" id="GO:0016616">
    <property type="term" value="F:oxidoreductase activity, acting on the CH-OH group of donors, NAD or NADP as acceptor"/>
    <property type="evidence" value="ECO:0007669"/>
    <property type="project" value="TreeGrafter"/>
</dbReference>
<dbReference type="Gene3D" id="3.40.50.720">
    <property type="entry name" value="NAD(P)-binding Rossmann-like Domain"/>
    <property type="match status" value="1"/>
</dbReference>
<dbReference type="InterPro" id="IPR050425">
    <property type="entry name" value="NAD(P)_dehydrat-like"/>
</dbReference>
<evidence type="ECO:0000313" key="5">
    <source>
        <dbReference type="Proteomes" id="UP000799291"/>
    </source>
</evidence>
<sequence>MASDSPLVAITGANGTIGYASALHALRKGHRVRCVVRREEAIATISAGPSLQQFAELVEYAVVPDNTMKGAYDAALIDATYVVHIAGVWPKPNYHPDDEIYYPFVKSMENVLSAAEKAGTVRRIVFTQAGAALVNPNDGDTLGTAMDKIIDEYVPVNEASASFRPPLATSHHAYCGAKAYCMTYLNSLQEAGTFPFSIVQVIPGTVIGPSELNTTASDASARMDRMSRAILFNDPKPRYAFGFVHVDDCAAVHIEALDEEKVPDSELPDWFIAAASSKFGKNGDDIWKEAGDAVEKEFQKEIKNGLVTVGRDNVPVNIPFRIDSRMTERMLLGGRKFRGLVECVTEVGHWYKRLTEEGQN</sequence>